<dbReference type="EMBL" id="SHAG01000052">
    <property type="protein sequence ID" value="RZO75004.1"/>
    <property type="molecule type" value="Genomic_DNA"/>
</dbReference>
<evidence type="ECO:0000313" key="1">
    <source>
        <dbReference type="EMBL" id="RZO75004.1"/>
    </source>
</evidence>
<dbReference type="Proteomes" id="UP000316199">
    <property type="component" value="Unassembled WGS sequence"/>
</dbReference>
<organism evidence="1 2">
    <name type="scientific">OM182 bacterium</name>
    <dbReference type="NCBI Taxonomy" id="2510334"/>
    <lineage>
        <taxon>Bacteria</taxon>
        <taxon>Pseudomonadati</taxon>
        <taxon>Pseudomonadota</taxon>
        <taxon>Gammaproteobacteria</taxon>
        <taxon>OMG group</taxon>
        <taxon>OM182 clade</taxon>
    </lineage>
</organism>
<gene>
    <name evidence="1" type="ORF">EVA68_08010</name>
</gene>
<evidence type="ECO:0000313" key="2">
    <source>
        <dbReference type="Proteomes" id="UP000316199"/>
    </source>
</evidence>
<protein>
    <submittedName>
        <fullName evidence="1">Uncharacterized protein</fullName>
    </submittedName>
</protein>
<reference evidence="1 2" key="1">
    <citation type="submission" date="2019-02" db="EMBL/GenBank/DDBJ databases">
        <title>Prokaryotic population dynamics and viral predation in marine succession experiment using metagenomics: the confinement effect.</title>
        <authorList>
            <person name="Haro-Moreno J.M."/>
            <person name="Rodriguez-Valera F."/>
            <person name="Lopez-Perez M."/>
        </authorList>
    </citation>
    <scope>NUCLEOTIDE SEQUENCE [LARGE SCALE GENOMIC DNA]</scope>
    <source>
        <strain evidence="1">MED-G157</strain>
    </source>
</reference>
<sequence length="195" mass="23025">MLLVKRPDRKMILDVIGRLKDGSLSRSEVVTWHQAVVNQFGRDLMLSVADGYWYFRSLIFLGVPFFGEGHKTLFLRDSDLEEYVMDIRRVPATEVYKGICRQRTHQLDTRAIFWPLTTFHYNQEIRLNDLVLKAVRGTFEERGDMVEHSHLKFRGVTYLLVRQFDESANRAMILGTDRDCIHLKDFMEILKLQVW</sequence>
<comment type="caution">
    <text evidence="1">The sequence shown here is derived from an EMBL/GenBank/DDBJ whole genome shotgun (WGS) entry which is preliminary data.</text>
</comment>
<accession>A0A520RXU7</accession>
<name>A0A520RXU7_9GAMM</name>
<dbReference type="AlphaFoldDB" id="A0A520RXU7"/>
<proteinExistence type="predicted"/>